<dbReference type="Proteomes" id="UP000238322">
    <property type="component" value="Unassembled WGS sequence"/>
</dbReference>
<feature type="transmembrane region" description="Helical" evidence="1">
    <location>
        <begin position="274"/>
        <end position="297"/>
    </location>
</feature>
<keyword evidence="1" id="KW-1133">Transmembrane helix</keyword>
<reference evidence="2 3" key="1">
    <citation type="submission" date="2018-02" db="EMBL/GenBank/DDBJ databases">
        <title>Comparative genomes isolates from brazilian mangrove.</title>
        <authorList>
            <person name="Araujo J.E."/>
            <person name="Taketani R.G."/>
            <person name="Silva M.C.P."/>
            <person name="Loureco M.V."/>
            <person name="Andreote F.D."/>
        </authorList>
    </citation>
    <scope>NUCLEOTIDE SEQUENCE [LARGE SCALE GENOMIC DNA]</scope>
    <source>
        <strain evidence="2 3">Hex-1 MGV</strain>
    </source>
</reference>
<proteinExistence type="predicted"/>
<accession>A0A2S8FT07</accession>
<gene>
    <name evidence="2" type="ORF">C5Y83_15915</name>
</gene>
<feature type="transmembrane region" description="Helical" evidence="1">
    <location>
        <begin position="485"/>
        <end position="513"/>
    </location>
</feature>
<name>A0A2S8FT07_9BACT</name>
<evidence type="ECO:0000313" key="2">
    <source>
        <dbReference type="EMBL" id="PQO34964.1"/>
    </source>
</evidence>
<organism evidence="2 3">
    <name type="scientific">Blastopirellula marina</name>
    <dbReference type="NCBI Taxonomy" id="124"/>
    <lineage>
        <taxon>Bacteria</taxon>
        <taxon>Pseudomonadati</taxon>
        <taxon>Planctomycetota</taxon>
        <taxon>Planctomycetia</taxon>
        <taxon>Pirellulales</taxon>
        <taxon>Pirellulaceae</taxon>
        <taxon>Blastopirellula</taxon>
    </lineage>
</organism>
<dbReference type="RefSeq" id="WP_105330694.1">
    <property type="nucleotide sequence ID" value="NZ_PUHY01000010.1"/>
</dbReference>
<feature type="transmembrane region" description="Helical" evidence="1">
    <location>
        <begin position="66"/>
        <end position="93"/>
    </location>
</feature>
<feature type="transmembrane region" description="Helical" evidence="1">
    <location>
        <begin position="562"/>
        <end position="580"/>
    </location>
</feature>
<sequence>MNPFVDEAALSTRVNKKLRYRYARWLAKHKPDRLCYRPAWRNFWRKSRRVVYSAWKLIQRARLDLLVTYVALAMGVVTAVAMVGGLGTMIALLTPDMLQGVPADWPELQPDAIVEVSFGRLTLFQYWLVFAAIALGFTYRRPQDSKPTPGFFRRDRSRRQQIIGLRVVFGFATAWALAGAILCPTNLTFYWRSLFATGIGGVALATCSFWLGMWLARFHLPNYREWGQIGMMLAGFVVTAVTLTLAIHPIFVYVTQELAWLGPIGWLNAQAMEFGRGSVAAGWLWSFGVVLVGLITFQLRRQTLRSRHWRSVLTTEVEMLPPEGANAVSKKATRDELIALLREKLQTYPTKWHRWFVPRWLRQEWVLVTICAVLAWVVQGVAVGFHFWFQWLEAGEGMSDGDPRLFPFDEVIALAAMGMVMWSFEIMGMLVDDSRRLLGIQQRPVTAAQLWRSVHWNGLIRTPAILFWTIPFLAIPLYLTWDRPWIPFLMVAVTLSSLLTTRTSIVASVMVFMGATLLPVWLMPLAILYLYVPAGIFVYGFYSSMPDFVTSGLSLPFRQVSAHLLAILLMAIGCAMWHWYGKLPPESVKHSAD</sequence>
<keyword evidence="1" id="KW-0472">Membrane</keyword>
<dbReference type="EMBL" id="PUHY01000010">
    <property type="protein sequence ID" value="PQO34964.1"/>
    <property type="molecule type" value="Genomic_DNA"/>
</dbReference>
<dbReference type="AlphaFoldDB" id="A0A2S8FT07"/>
<feature type="transmembrane region" description="Helical" evidence="1">
    <location>
        <begin position="459"/>
        <end position="479"/>
    </location>
</feature>
<feature type="transmembrane region" description="Helical" evidence="1">
    <location>
        <begin position="194"/>
        <end position="217"/>
    </location>
</feature>
<protein>
    <submittedName>
        <fullName evidence="2">Uncharacterized protein</fullName>
    </submittedName>
</protein>
<feature type="transmembrane region" description="Helical" evidence="1">
    <location>
        <begin position="365"/>
        <end position="391"/>
    </location>
</feature>
<comment type="caution">
    <text evidence="2">The sequence shown here is derived from an EMBL/GenBank/DDBJ whole genome shotgun (WGS) entry which is preliminary data.</text>
</comment>
<feature type="transmembrane region" description="Helical" evidence="1">
    <location>
        <begin position="520"/>
        <end position="542"/>
    </location>
</feature>
<evidence type="ECO:0000256" key="1">
    <source>
        <dbReference type="SAM" id="Phobius"/>
    </source>
</evidence>
<evidence type="ECO:0000313" key="3">
    <source>
        <dbReference type="Proteomes" id="UP000238322"/>
    </source>
</evidence>
<keyword evidence="1" id="KW-0812">Transmembrane</keyword>
<feature type="transmembrane region" description="Helical" evidence="1">
    <location>
        <begin position="411"/>
        <end position="431"/>
    </location>
</feature>
<feature type="transmembrane region" description="Helical" evidence="1">
    <location>
        <begin position="229"/>
        <end position="254"/>
    </location>
</feature>
<feature type="transmembrane region" description="Helical" evidence="1">
    <location>
        <begin position="163"/>
        <end position="182"/>
    </location>
</feature>
<feature type="transmembrane region" description="Helical" evidence="1">
    <location>
        <begin position="124"/>
        <end position="142"/>
    </location>
</feature>
<dbReference type="OrthoDB" id="282223at2"/>